<comment type="caution">
    <text evidence="1">The sequence shown here is derived from an EMBL/GenBank/DDBJ whole genome shotgun (WGS) entry which is preliminary data.</text>
</comment>
<reference evidence="1" key="1">
    <citation type="journal article" date="2015" name="Nature">
        <title>Complex archaea that bridge the gap between prokaryotes and eukaryotes.</title>
        <authorList>
            <person name="Spang A."/>
            <person name="Saw J.H."/>
            <person name="Jorgensen S.L."/>
            <person name="Zaremba-Niedzwiedzka K."/>
            <person name="Martijn J."/>
            <person name="Lind A.E."/>
            <person name="van Eijk R."/>
            <person name="Schleper C."/>
            <person name="Guy L."/>
            <person name="Ettema T.J."/>
        </authorList>
    </citation>
    <scope>NUCLEOTIDE SEQUENCE</scope>
</reference>
<sequence>MTDVGLCLCELATTHVGVGKLGPDDMSVIAEIDANLPKAYRFEGGAIWRVVTIGKDKAQALREGREVDLDPRPYACWSKSRAALMRILRHRHIGMSENEELLLMRREVTAAEQGIDIEALFVGLGLKDQGPSWHQYAGLEQEVILRGGARVTPEMVVGLWGPRNCAAGTPIAGEQIEVAYQDVRKVDACVGLHNGGWLVTSGEETFHVVWDYGVLSGLPYDPEETPHTQDILEM</sequence>
<dbReference type="EMBL" id="LAZR01000110">
    <property type="protein sequence ID" value="KKN90489.1"/>
    <property type="molecule type" value="Genomic_DNA"/>
</dbReference>
<name>A0A0F9UFQ4_9ZZZZ</name>
<evidence type="ECO:0000313" key="1">
    <source>
        <dbReference type="EMBL" id="KKN90489.1"/>
    </source>
</evidence>
<protein>
    <submittedName>
        <fullName evidence="1">Uncharacterized protein</fullName>
    </submittedName>
</protein>
<proteinExistence type="predicted"/>
<gene>
    <name evidence="1" type="ORF">LCGC14_0228580</name>
</gene>
<accession>A0A0F9UFQ4</accession>
<dbReference type="AlphaFoldDB" id="A0A0F9UFQ4"/>
<organism evidence="1">
    <name type="scientific">marine sediment metagenome</name>
    <dbReference type="NCBI Taxonomy" id="412755"/>
    <lineage>
        <taxon>unclassified sequences</taxon>
        <taxon>metagenomes</taxon>
        <taxon>ecological metagenomes</taxon>
    </lineage>
</organism>